<evidence type="ECO:0000256" key="4">
    <source>
        <dbReference type="ARBA" id="ARBA00022833"/>
    </source>
</evidence>
<keyword evidence="6" id="KW-0482">Metalloprotease</keyword>
<reference evidence="9 10" key="1">
    <citation type="submission" date="2024-01" db="EMBL/GenBank/DDBJ databases">
        <title>Genome assemblies of Stephania.</title>
        <authorList>
            <person name="Yang L."/>
        </authorList>
    </citation>
    <scope>NUCLEOTIDE SEQUENCE [LARGE SCALE GENOMIC DNA]</scope>
    <source>
        <strain evidence="9">QJT</strain>
        <tissue evidence="9">Leaf</tissue>
    </source>
</reference>
<dbReference type="Pfam" id="PF01434">
    <property type="entry name" value="Peptidase_M41"/>
    <property type="match status" value="1"/>
</dbReference>
<name>A0AAP0JQ70_9MAGN</name>
<evidence type="ECO:0000313" key="10">
    <source>
        <dbReference type="Proteomes" id="UP001417504"/>
    </source>
</evidence>
<accession>A0AAP0JQ70</accession>
<dbReference type="InterPro" id="IPR057622">
    <property type="entry name" value="CARM1-like_PH"/>
</dbReference>
<dbReference type="Pfam" id="PF25350">
    <property type="entry name" value="PH_PRMT_N"/>
    <property type="match status" value="1"/>
</dbReference>
<comment type="cofactor">
    <cofactor evidence="1">
        <name>Zn(2+)</name>
        <dbReference type="ChEBI" id="CHEBI:29105"/>
    </cofactor>
</comment>
<sequence length="444" mass="50098">MQIERISGHGNFMRQLRFLGGCLLWLPIYFVTCNWEMRKMRAIAAMESSFERQVAGRQKLNRHKFSPVSASKLPFSKESGEAAAAAARFDVECGTAQLRFHYEAELSNVVVRVDLRNAQVFELGPVESICVDEGSNGGENEKMHTDVLGKMLDSSVSIQPLVKSIQELASAAKLVEAEIKVRLVIVADKDLMLKYLESALHAFQGQFGAAFCNKLHCYTSSQILPSFMKKQIVYQRSDHRFAIDSWLDFLVMKRLGSTESLGGFISVYPSTETWLSTDCLFAICELLKSTPKIEAFVLRRIEVWKGHSKIYQQDIVDVLDKQLLEGMGVLLTEEEQQKCEESAVHEAGHKLLAHLFPQFDWHAFSQLLPGGKETAISVFYPREDTVDQGYTTFGYLKMQMVVAHRGRCAERIVFGDDFTDGGRDDLEKITKIAREMVISQEIPG</sequence>
<dbReference type="GO" id="GO:0034982">
    <property type="term" value="P:mitochondrial protein processing"/>
    <property type="evidence" value="ECO:0007669"/>
    <property type="project" value="TreeGrafter"/>
</dbReference>
<dbReference type="GO" id="GO:0005745">
    <property type="term" value="C:m-AAA complex"/>
    <property type="evidence" value="ECO:0007669"/>
    <property type="project" value="TreeGrafter"/>
</dbReference>
<dbReference type="InterPro" id="IPR000642">
    <property type="entry name" value="Peptidase_M41"/>
</dbReference>
<evidence type="ECO:0000256" key="1">
    <source>
        <dbReference type="ARBA" id="ARBA00001947"/>
    </source>
</evidence>
<keyword evidence="4" id="KW-0862">Zinc</keyword>
<dbReference type="Proteomes" id="UP001417504">
    <property type="component" value="Unassembled WGS sequence"/>
</dbReference>
<keyword evidence="2" id="KW-0479">Metal-binding</keyword>
<dbReference type="EMBL" id="JBBNAE010000003">
    <property type="protein sequence ID" value="KAK9138186.1"/>
    <property type="molecule type" value="Genomic_DNA"/>
</dbReference>
<evidence type="ECO:0000256" key="2">
    <source>
        <dbReference type="ARBA" id="ARBA00022723"/>
    </source>
</evidence>
<dbReference type="GO" id="GO:0005524">
    <property type="term" value="F:ATP binding"/>
    <property type="evidence" value="ECO:0007669"/>
    <property type="project" value="UniProtKB-KW"/>
</dbReference>
<dbReference type="SUPFAM" id="SSF140990">
    <property type="entry name" value="FtsH protease domain-like"/>
    <property type="match status" value="1"/>
</dbReference>
<dbReference type="GO" id="GO:0046872">
    <property type="term" value="F:metal ion binding"/>
    <property type="evidence" value="ECO:0007669"/>
    <property type="project" value="UniProtKB-KW"/>
</dbReference>
<evidence type="ECO:0008006" key="11">
    <source>
        <dbReference type="Google" id="ProtNLM"/>
    </source>
</evidence>
<evidence type="ECO:0000256" key="5">
    <source>
        <dbReference type="ARBA" id="ARBA00022840"/>
    </source>
</evidence>
<dbReference type="PANTHER" id="PTHR43655">
    <property type="entry name" value="ATP-DEPENDENT PROTEASE"/>
    <property type="match status" value="1"/>
</dbReference>
<keyword evidence="3" id="KW-0547">Nucleotide-binding</keyword>
<keyword evidence="6" id="KW-0378">Hydrolase</keyword>
<feature type="domain" description="Peptidase M41" evidence="7">
    <location>
        <begin position="338"/>
        <end position="438"/>
    </location>
</feature>
<proteinExistence type="predicted"/>
<evidence type="ECO:0000256" key="6">
    <source>
        <dbReference type="ARBA" id="ARBA00023049"/>
    </source>
</evidence>
<evidence type="ECO:0000259" key="7">
    <source>
        <dbReference type="Pfam" id="PF01434"/>
    </source>
</evidence>
<keyword evidence="5" id="KW-0067">ATP-binding</keyword>
<dbReference type="InterPro" id="IPR037219">
    <property type="entry name" value="Peptidase_M41-like"/>
</dbReference>
<evidence type="ECO:0000256" key="3">
    <source>
        <dbReference type="ARBA" id="ARBA00022741"/>
    </source>
</evidence>
<dbReference type="AlphaFoldDB" id="A0AAP0JQ70"/>
<dbReference type="GO" id="GO:0009535">
    <property type="term" value="C:chloroplast thylakoid membrane"/>
    <property type="evidence" value="ECO:0007669"/>
    <property type="project" value="TreeGrafter"/>
</dbReference>
<dbReference type="Gene3D" id="1.20.58.760">
    <property type="entry name" value="Peptidase M41"/>
    <property type="match status" value="1"/>
</dbReference>
<dbReference type="GO" id="GO:0004176">
    <property type="term" value="F:ATP-dependent peptidase activity"/>
    <property type="evidence" value="ECO:0007669"/>
    <property type="project" value="InterPro"/>
</dbReference>
<dbReference type="InterPro" id="IPR050928">
    <property type="entry name" value="ATP-dep_Zn_Metalloprotease"/>
</dbReference>
<protein>
    <recommendedName>
        <fullName evidence="11">Peptidase M41 domain-containing protein</fullName>
    </recommendedName>
</protein>
<gene>
    <name evidence="9" type="ORF">Sjap_008780</name>
</gene>
<keyword evidence="6" id="KW-0645">Protease</keyword>
<evidence type="ECO:0000259" key="8">
    <source>
        <dbReference type="Pfam" id="PF25350"/>
    </source>
</evidence>
<feature type="domain" description="Probable histone-arginine methyltransferase CARM1-like N-terminal PH" evidence="8">
    <location>
        <begin position="63"/>
        <end position="141"/>
    </location>
</feature>
<dbReference type="GO" id="GO:0004222">
    <property type="term" value="F:metalloendopeptidase activity"/>
    <property type="evidence" value="ECO:0007669"/>
    <property type="project" value="InterPro"/>
</dbReference>
<dbReference type="PANTHER" id="PTHR43655:SF19">
    <property type="entry name" value="ATP-DEPENDENT ZINC METALLOPROTEASE FTSH 12, CHLOROPLASTIC"/>
    <property type="match status" value="1"/>
</dbReference>
<comment type="caution">
    <text evidence="9">The sequence shown here is derived from an EMBL/GenBank/DDBJ whole genome shotgun (WGS) entry which is preliminary data.</text>
</comment>
<dbReference type="GO" id="GO:0009793">
    <property type="term" value="P:embryo development ending in seed dormancy"/>
    <property type="evidence" value="ECO:0007669"/>
    <property type="project" value="TreeGrafter"/>
</dbReference>
<evidence type="ECO:0000313" key="9">
    <source>
        <dbReference type="EMBL" id="KAK9138186.1"/>
    </source>
</evidence>
<keyword evidence="10" id="KW-1185">Reference proteome</keyword>
<organism evidence="9 10">
    <name type="scientific">Stephania japonica</name>
    <dbReference type="NCBI Taxonomy" id="461633"/>
    <lineage>
        <taxon>Eukaryota</taxon>
        <taxon>Viridiplantae</taxon>
        <taxon>Streptophyta</taxon>
        <taxon>Embryophyta</taxon>
        <taxon>Tracheophyta</taxon>
        <taxon>Spermatophyta</taxon>
        <taxon>Magnoliopsida</taxon>
        <taxon>Ranunculales</taxon>
        <taxon>Menispermaceae</taxon>
        <taxon>Menispermoideae</taxon>
        <taxon>Cissampelideae</taxon>
        <taxon>Stephania</taxon>
    </lineage>
</organism>